<accession>A0A0G2A7C8</accession>
<proteinExistence type="predicted"/>
<sequence>MPAVLATADAPLFGPVPSMVRLRQPVSDSVVGDVLLGFGFSLSAPANMLIALRLESFGFPHAALLVSADITQDISYLQEIFACGQWAYPEHLRCGTVP</sequence>
<dbReference type="AlphaFoldDB" id="A0A0G2A7C8"/>
<comment type="caution">
    <text evidence="1">The sequence shown here is derived from an EMBL/GenBank/DDBJ whole genome shotgun (WGS) entry which is preliminary data.</text>
</comment>
<name>A0A0G2A7C8_9BACT</name>
<protein>
    <submittedName>
        <fullName evidence="1">Uncharacterized protein</fullName>
    </submittedName>
</protein>
<dbReference type="EMBL" id="LCRD01000080">
    <property type="protein sequence ID" value="KKW28219.1"/>
    <property type="molecule type" value="Genomic_DNA"/>
</dbReference>
<reference evidence="1 2" key="1">
    <citation type="journal article" date="2015" name="Nature">
        <title>rRNA introns, odd ribosomes, and small enigmatic genomes across a large radiation of phyla.</title>
        <authorList>
            <person name="Brown C.T."/>
            <person name="Hug L.A."/>
            <person name="Thomas B.C."/>
            <person name="Sharon I."/>
            <person name="Castelle C.J."/>
            <person name="Singh A."/>
            <person name="Wilkins M.J."/>
            <person name="Williams K.H."/>
            <person name="Banfield J.F."/>
        </authorList>
    </citation>
    <scope>NUCLEOTIDE SEQUENCE [LARGE SCALE GENOMIC DNA]</scope>
</reference>
<evidence type="ECO:0000313" key="1">
    <source>
        <dbReference type="EMBL" id="KKW28219.1"/>
    </source>
</evidence>
<organism evidence="1 2">
    <name type="scientific">Candidatus Uhrbacteria bacterium GW2011_GWD2_52_7</name>
    <dbReference type="NCBI Taxonomy" id="1618989"/>
    <lineage>
        <taxon>Bacteria</taxon>
        <taxon>Candidatus Uhriibacteriota</taxon>
    </lineage>
</organism>
<gene>
    <name evidence="1" type="ORF">UY72_C0080G0007</name>
</gene>
<evidence type="ECO:0000313" key="2">
    <source>
        <dbReference type="Proteomes" id="UP000034846"/>
    </source>
</evidence>
<dbReference type="Proteomes" id="UP000034846">
    <property type="component" value="Unassembled WGS sequence"/>
</dbReference>